<evidence type="ECO:0000313" key="2">
    <source>
        <dbReference type="Proteomes" id="UP000606786"/>
    </source>
</evidence>
<gene>
    <name evidence="1" type="ORF">CCAP1982_LOCUS14410</name>
</gene>
<organism evidence="1 2">
    <name type="scientific">Ceratitis capitata</name>
    <name type="common">Mediterranean fruit fly</name>
    <name type="synonym">Tephritis capitata</name>
    <dbReference type="NCBI Taxonomy" id="7213"/>
    <lineage>
        <taxon>Eukaryota</taxon>
        <taxon>Metazoa</taxon>
        <taxon>Ecdysozoa</taxon>
        <taxon>Arthropoda</taxon>
        <taxon>Hexapoda</taxon>
        <taxon>Insecta</taxon>
        <taxon>Pterygota</taxon>
        <taxon>Neoptera</taxon>
        <taxon>Endopterygota</taxon>
        <taxon>Diptera</taxon>
        <taxon>Brachycera</taxon>
        <taxon>Muscomorpha</taxon>
        <taxon>Tephritoidea</taxon>
        <taxon>Tephritidae</taxon>
        <taxon>Ceratitis</taxon>
        <taxon>Ceratitis</taxon>
    </lineage>
</organism>
<keyword evidence="2" id="KW-1185">Reference proteome</keyword>
<reference evidence="1" key="1">
    <citation type="submission" date="2020-11" db="EMBL/GenBank/DDBJ databases">
        <authorList>
            <person name="Whitehead M."/>
        </authorList>
    </citation>
    <scope>NUCLEOTIDE SEQUENCE</scope>
    <source>
        <strain evidence="1">EGII</strain>
    </source>
</reference>
<evidence type="ECO:0000313" key="1">
    <source>
        <dbReference type="EMBL" id="CAD7006076.1"/>
    </source>
</evidence>
<dbReference type="Proteomes" id="UP000606786">
    <property type="component" value="Unassembled WGS sequence"/>
</dbReference>
<protein>
    <submittedName>
        <fullName evidence="1">(Mediterranean fruit fly) hypothetical protein</fullName>
    </submittedName>
</protein>
<comment type="caution">
    <text evidence="1">The sequence shown here is derived from an EMBL/GenBank/DDBJ whole genome shotgun (WGS) entry which is preliminary data.</text>
</comment>
<dbReference type="EMBL" id="CAJHJT010000034">
    <property type="protein sequence ID" value="CAD7006076.1"/>
    <property type="molecule type" value="Genomic_DNA"/>
</dbReference>
<dbReference type="AlphaFoldDB" id="A0A811V8E8"/>
<name>A0A811V8E8_CERCA</name>
<sequence length="96" mass="11416">MHSQRVWEFNDDTVMRPYQCFKNRTFTIYYTDFRTCLSILGALKRRPGSLVYVVKAFHLIVLIKSYDYKSSINESMAIEKSNTNSFDRQEELSSRE</sequence>
<proteinExistence type="predicted"/>
<accession>A0A811V8E8</accession>